<dbReference type="EMBL" id="JAACBX020000002">
    <property type="protein sequence ID" value="MBM0244431.1"/>
    <property type="molecule type" value="Genomic_DNA"/>
</dbReference>
<gene>
    <name evidence="1" type="ORF">GWO63_009225</name>
</gene>
<protein>
    <recommendedName>
        <fullName evidence="3">Endonuclease</fullName>
    </recommendedName>
</protein>
<accession>A0ABS1Y7R0</accession>
<evidence type="ECO:0000313" key="1">
    <source>
        <dbReference type="EMBL" id="MBM0244431.1"/>
    </source>
</evidence>
<dbReference type="Proteomes" id="UP001518680">
    <property type="component" value="Unassembled WGS sequence"/>
</dbReference>
<sequence>MSSIDKDARTKGVNLLTSSHDSQTVGFESLKEAIGNVLNPSDLKLYASLQDRLKLMEGMDVNAASILKYIEEADDNDIQPLITFIVAAKDADEAVLKPETQTPSESKERLQWVIEQLGLSDFAPALEQRMPDPEPAVIVEEDFTEWYTPERQQENTHYWDDYRKVLSRNRWDAESIDTVGTQATEVIRRIEDPKKPHYVSSRGLVVGYVQSGKTANFTAVTAKAIDAGYRFIIILAGTMDNLRDQTQRRLDRECLMVCV</sequence>
<dbReference type="RefSeq" id="WP_200449209.1">
    <property type="nucleotide sequence ID" value="NZ_CP068292.1"/>
</dbReference>
<proteinExistence type="predicted"/>
<reference evidence="1 2" key="1">
    <citation type="submission" date="2021-01" db="EMBL/GenBank/DDBJ databases">
        <title>Complete genome sequences of Corynebacterium macginleyi strains isolated from infectious keratitis.</title>
        <authorList>
            <person name="Sagerfors S."/>
            <person name="Poehlein A."/>
            <person name="Soderquist B."/>
            <person name="Bruggemann H."/>
        </authorList>
    </citation>
    <scope>NUCLEOTIDE SEQUENCE [LARGE SCALE GENOMIC DNA]</scope>
    <source>
        <strain evidence="1 2">12T220</strain>
    </source>
</reference>
<keyword evidence="2" id="KW-1185">Reference proteome</keyword>
<organism evidence="1 2">
    <name type="scientific">Corynebacterium macginleyi</name>
    <dbReference type="NCBI Taxonomy" id="38290"/>
    <lineage>
        <taxon>Bacteria</taxon>
        <taxon>Bacillati</taxon>
        <taxon>Actinomycetota</taxon>
        <taxon>Actinomycetes</taxon>
        <taxon>Mycobacteriales</taxon>
        <taxon>Corynebacteriaceae</taxon>
        <taxon>Corynebacterium</taxon>
    </lineage>
</organism>
<comment type="caution">
    <text evidence="1">The sequence shown here is derived from an EMBL/GenBank/DDBJ whole genome shotgun (WGS) entry which is preliminary data.</text>
</comment>
<evidence type="ECO:0000313" key="2">
    <source>
        <dbReference type="Proteomes" id="UP001518680"/>
    </source>
</evidence>
<name>A0ABS1Y7R0_9CORY</name>
<evidence type="ECO:0008006" key="3">
    <source>
        <dbReference type="Google" id="ProtNLM"/>
    </source>
</evidence>